<accession>A0A166UJB5</accession>
<evidence type="ECO:0000256" key="1">
    <source>
        <dbReference type="ARBA" id="ARBA00001576"/>
    </source>
</evidence>
<dbReference type="InterPro" id="IPR005195">
    <property type="entry name" value="Glyco_hydro_65_M"/>
</dbReference>
<evidence type="ECO:0000313" key="9">
    <source>
        <dbReference type="Proteomes" id="UP000076532"/>
    </source>
</evidence>
<keyword evidence="4" id="KW-0378">Hydrolase</keyword>
<dbReference type="AlphaFoldDB" id="A0A166UJB5"/>
<dbReference type="Gene3D" id="2.60.420.10">
    <property type="entry name" value="Maltose phosphorylase, domain 3"/>
    <property type="match status" value="1"/>
</dbReference>
<proteinExistence type="inferred from homology"/>
<dbReference type="EMBL" id="KV417488">
    <property type="protein sequence ID" value="KZP31745.1"/>
    <property type="molecule type" value="Genomic_DNA"/>
</dbReference>
<gene>
    <name evidence="8" type="ORF">FIBSPDRAFT_813372</name>
</gene>
<evidence type="ECO:0000256" key="6">
    <source>
        <dbReference type="SAM" id="SignalP"/>
    </source>
</evidence>
<evidence type="ECO:0000256" key="5">
    <source>
        <dbReference type="ARBA" id="ARBA00023180"/>
    </source>
</evidence>
<dbReference type="Gene3D" id="2.70.98.40">
    <property type="entry name" value="Glycoside hydrolase, family 65, N-terminal domain"/>
    <property type="match status" value="1"/>
</dbReference>
<evidence type="ECO:0000259" key="7">
    <source>
        <dbReference type="PROSITE" id="PS50022"/>
    </source>
</evidence>
<feature type="chain" id="PRO_5007880656" description="alpha,alpha-trehalase" evidence="6">
    <location>
        <begin position="18"/>
        <end position="960"/>
    </location>
</feature>
<evidence type="ECO:0000256" key="4">
    <source>
        <dbReference type="ARBA" id="ARBA00022801"/>
    </source>
</evidence>
<evidence type="ECO:0000256" key="3">
    <source>
        <dbReference type="ARBA" id="ARBA00012757"/>
    </source>
</evidence>
<sequence length="960" mass="100917">MLSLLGAAVIALPLAHASSSSQWTLTTTTLDQSSFEVQPYVANGYIGQRIPAEGFGYKEMVPINATADDGTSGWPLFDPRFTAGMVAGFYDQQANTSGTNFAQGGGQQPISTLPTWSGLYLTVAGSTYAVGADAAAIADYKQSMSIHTGVVSTSLSFSPSNATNSTIKLNYTLLAHRTRPNIGLVRLDFTLPSGTNLSAVTLTDVLDGAGAWRTSPGNSSREGANTIASAVSPSGIANVTAHVLSHLAPLSPSLALAASNSTGCYQGVSTNVSTQSQCYSLKSSSGKRAEALSFSVVKYVSIASTDAFPAPLPSARAALASAVSTGYAALWEESDIEHDAAWAALWEESDIVIPGAGMAEIQLAARASIFHLLANVREGAEGHGLGDNSIAPAGLTSDSYAGQVFWDADTWMFPSLLALFPSYAQSITNFRFRQLGAAKANVAEINHNAQGAVYPWTAGRFGNCTGVGPCYDYEYHLENDISLAQWQYWAATQNKTWLEASGWPVVGAIAEFWASQVVWNATVGGYGTVNETDPDEYANFRNNAAYTNAGVSVILSNALALLPSLPAALAPSAAAIKTWKNISENIIVLSDNASGIVLEYDGFNGSTAVKQADVVLLTYPLEYNQTTKQGSDDLDFYALATSPNGPGMTYSVFSIDASALSPVGCASWTYLLAASQPYAREPYYQFSEQTTDAYATNGGTNPAYTFLTGHGGFLQSFTHGFTGYRSRTAAFYLDPALPVQLTEYTVKGMRWLDSAFDVTLTTAHTTIVRRSGTAKTAPVQIGSGNAKAGKYSLKVGESLVVPTRATKGTLTIANQTDTSFTAGINANSSVVPGQYALAAIDGSNATTWQPATNATSYMTVDLGSAQAIKRLHFNWNNNPATEYAVYAGASVANLTQVAGGSVDISVPYDAAAVEAVAIRVGNLTDVSLNKTVEARYVRVAITGSFLADGRGGTLAEFAVI</sequence>
<keyword evidence="6" id="KW-0732">Signal</keyword>
<dbReference type="STRING" id="436010.A0A166UJB5"/>
<dbReference type="InterPro" id="IPR037018">
    <property type="entry name" value="GH65_N"/>
</dbReference>
<dbReference type="EC" id="3.2.1.28" evidence="3"/>
<dbReference type="OrthoDB" id="200349at2759"/>
<name>A0A166UJB5_9AGAM</name>
<dbReference type="Pfam" id="PF03632">
    <property type="entry name" value="Glyco_hydro_65m"/>
    <property type="match status" value="1"/>
</dbReference>
<dbReference type="Proteomes" id="UP000076532">
    <property type="component" value="Unassembled WGS sequence"/>
</dbReference>
<dbReference type="Pfam" id="PF03636">
    <property type="entry name" value="Glyco_hydro_65N"/>
    <property type="match status" value="1"/>
</dbReference>
<dbReference type="GO" id="GO:0030246">
    <property type="term" value="F:carbohydrate binding"/>
    <property type="evidence" value="ECO:0007669"/>
    <property type="project" value="InterPro"/>
</dbReference>
<dbReference type="PANTHER" id="PTHR11051">
    <property type="entry name" value="GLYCOSYL HYDROLASE-RELATED"/>
    <property type="match status" value="1"/>
</dbReference>
<dbReference type="SUPFAM" id="SSF74650">
    <property type="entry name" value="Galactose mutarotase-like"/>
    <property type="match status" value="1"/>
</dbReference>
<dbReference type="Pfam" id="PF00754">
    <property type="entry name" value="F5_F8_type_C"/>
    <property type="match status" value="1"/>
</dbReference>
<evidence type="ECO:0000256" key="2">
    <source>
        <dbReference type="ARBA" id="ARBA00006768"/>
    </source>
</evidence>
<dbReference type="PROSITE" id="PS50022">
    <property type="entry name" value="FA58C_3"/>
    <property type="match status" value="1"/>
</dbReference>
<dbReference type="InterPro" id="IPR000421">
    <property type="entry name" value="FA58C"/>
</dbReference>
<dbReference type="SUPFAM" id="SSF49785">
    <property type="entry name" value="Galactose-binding domain-like"/>
    <property type="match status" value="1"/>
</dbReference>
<dbReference type="InterPro" id="IPR011013">
    <property type="entry name" value="Gal_mutarotase_sf_dom"/>
</dbReference>
<keyword evidence="5" id="KW-0325">Glycoprotein</keyword>
<comment type="similarity">
    <text evidence="2">Belongs to the glycosyl hydrolase 65 family.</text>
</comment>
<dbReference type="GO" id="GO:0004555">
    <property type="term" value="F:alpha,alpha-trehalase activity"/>
    <property type="evidence" value="ECO:0007669"/>
    <property type="project" value="UniProtKB-EC"/>
</dbReference>
<dbReference type="InterPro" id="IPR008979">
    <property type="entry name" value="Galactose-bd-like_sf"/>
</dbReference>
<dbReference type="GO" id="GO:0009277">
    <property type="term" value="C:fungal-type cell wall"/>
    <property type="evidence" value="ECO:0007669"/>
    <property type="project" value="TreeGrafter"/>
</dbReference>
<dbReference type="InterPro" id="IPR008928">
    <property type="entry name" value="6-hairpin_glycosidase_sf"/>
</dbReference>
<dbReference type="InterPro" id="IPR005196">
    <property type="entry name" value="Glyco_hydro_65_N"/>
</dbReference>
<dbReference type="FunFam" id="1.50.10.10:FF:000032">
    <property type="entry name" value="Vacuolar acid trehalase"/>
    <property type="match status" value="1"/>
</dbReference>
<evidence type="ECO:0000313" key="8">
    <source>
        <dbReference type="EMBL" id="KZP31745.1"/>
    </source>
</evidence>
<organism evidence="8 9">
    <name type="scientific">Athelia psychrophila</name>
    <dbReference type="NCBI Taxonomy" id="1759441"/>
    <lineage>
        <taxon>Eukaryota</taxon>
        <taxon>Fungi</taxon>
        <taxon>Dikarya</taxon>
        <taxon>Basidiomycota</taxon>
        <taxon>Agaricomycotina</taxon>
        <taxon>Agaricomycetes</taxon>
        <taxon>Agaricomycetidae</taxon>
        <taxon>Atheliales</taxon>
        <taxon>Atheliaceae</taxon>
        <taxon>Athelia</taxon>
    </lineage>
</organism>
<reference evidence="8 9" key="1">
    <citation type="journal article" date="2016" name="Mol. Biol. Evol.">
        <title>Comparative Genomics of Early-Diverging Mushroom-Forming Fungi Provides Insights into the Origins of Lignocellulose Decay Capabilities.</title>
        <authorList>
            <person name="Nagy L.G."/>
            <person name="Riley R."/>
            <person name="Tritt A."/>
            <person name="Adam C."/>
            <person name="Daum C."/>
            <person name="Floudas D."/>
            <person name="Sun H."/>
            <person name="Yadav J.S."/>
            <person name="Pangilinan J."/>
            <person name="Larsson K.H."/>
            <person name="Matsuura K."/>
            <person name="Barry K."/>
            <person name="Labutti K."/>
            <person name="Kuo R."/>
            <person name="Ohm R.A."/>
            <person name="Bhattacharya S.S."/>
            <person name="Shirouzu T."/>
            <person name="Yoshinaga Y."/>
            <person name="Martin F.M."/>
            <person name="Grigoriev I.V."/>
            <person name="Hibbett D.S."/>
        </authorList>
    </citation>
    <scope>NUCLEOTIDE SEQUENCE [LARGE SCALE GENOMIC DNA]</scope>
    <source>
        <strain evidence="8 9">CBS 109695</strain>
    </source>
</reference>
<feature type="signal peptide" evidence="6">
    <location>
        <begin position="1"/>
        <end position="17"/>
    </location>
</feature>
<dbReference type="GO" id="GO:0005993">
    <property type="term" value="P:trehalose catabolic process"/>
    <property type="evidence" value="ECO:0007669"/>
    <property type="project" value="TreeGrafter"/>
</dbReference>
<comment type="catalytic activity">
    <reaction evidence="1">
        <text>alpha,alpha-trehalose + H2O = alpha-D-glucose + beta-D-glucose</text>
        <dbReference type="Rhea" id="RHEA:32675"/>
        <dbReference type="ChEBI" id="CHEBI:15377"/>
        <dbReference type="ChEBI" id="CHEBI:15903"/>
        <dbReference type="ChEBI" id="CHEBI:16551"/>
        <dbReference type="ChEBI" id="CHEBI:17925"/>
        <dbReference type="EC" id="3.2.1.28"/>
    </reaction>
</comment>
<dbReference type="Gene3D" id="2.60.120.260">
    <property type="entry name" value="Galactose-binding domain-like"/>
    <property type="match status" value="1"/>
</dbReference>
<feature type="domain" description="F5/8 type C" evidence="7">
    <location>
        <begin position="805"/>
        <end position="960"/>
    </location>
</feature>
<dbReference type="SUPFAM" id="SSF48208">
    <property type="entry name" value="Six-hairpin glycosidases"/>
    <property type="match status" value="1"/>
</dbReference>
<protein>
    <recommendedName>
        <fullName evidence="3">alpha,alpha-trehalase</fullName>
        <ecNumber evidence="3">3.2.1.28</ecNumber>
    </recommendedName>
</protein>
<dbReference type="PANTHER" id="PTHR11051:SF8">
    <property type="entry name" value="PROTEIN-GLUCOSYLGALACTOSYLHYDROXYLYSINE GLUCOSIDASE"/>
    <property type="match status" value="1"/>
</dbReference>
<keyword evidence="9" id="KW-1185">Reference proteome</keyword>
<dbReference type="Gene3D" id="1.50.10.10">
    <property type="match status" value="1"/>
</dbReference>
<dbReference type="InterPro" id="IPR012341">
    <property type="entry name" value="6hp_glycosidase-like_sf"/>
</dbReference>